<evidence type="ECO:0000313" key="8">
    <source>
        <dbReference type="Proteomes" id="UP000028007"/>
    </source>
</evidence>
<evidence type="ECO:0000256" key="4">
    <source>
        <dbReference type="ARBA" id="ARBA00022807"/>
    </source>
</evidence>
<keyword evidence="2" id="KW-0645">Protease</keyword>
<evidence type="ECO:0000259" key="6">
    <source>
        <dbReference type="PROSITE" id="PS51935"/>
    </source>
</evidence>
<dbReference type="GO" id="GO:0006508">
    <property type="term" value="P:proteolysis"/>
    <property type="evidence" value="ECO:0007669"/>
    <property type="project" value="UniProtKB-KW"/>
</dbReference>
<keyword evidence="8" id="KW-1185">Reference proteome</keyword>
<feature type="domain" description="NlpC/P60" evidence="6">
    <location>
        <begin position="246"/>
        <end position="388"/>
    </location>
</feature>
<evidence type="ECO:0000256" key="5">
    <source>
        <dbReference type="SAM" id="SignalP"/>
    </source>
</evidence>
<comment type="similarity">
    <text evidence="1">Belongs to the peptidase C40 family.</text>
</comment>
<organism evidence="7 8">
    <name type="scientific">Pedobacter antarcticus 4BY</name>
    <dbReference type="NCBI Taxonomy" id="1358423"/>
    <lineage>
        <taxon>Bacteria</taxon>
        <taxon>Pseudomonadati</taxon>
        <taxon>Bacteroidota</taxon>
        <taxon>Sphingobacteriia</taxon>
        <taxon>Sphingobacteriales</taxon>
        <taxon>Sphingobacteriaceae</taxon>
        <taxon>Pedobacter</taxon>
    </lineage>
</organism>
<dbReference type="Pfam" id="PF00877">
    <property type="entry name" value="NLPC_P60"/>
    <property type="match status" value="1"/>
</dbReference>
<reference evidence="7 8" key="1">
    <citation type="journal article" date="1992" name="Int. J. Syst. Bacteriol.">
        <title>Sphingobacterium antarcticus sp. nov. a Psychrotrophic Bacterium from the Soils of Schirmacher Oasis, Antarctica.</title>
        <authorList>
            <person name="Shivaji S."/>
            <person name="Ray M.K."/>
            <person name="Rao N.S."/>
            <person name="Saiserr L."/>
            <person name="Jagannadham M.V."/>
            <person name="Kumar G.S."/>
            <person name="Reddy G."/>
            <person name="Bhargava P.M."/>
        </authorList>
    </citation>
    <scope>NUCLEOTIDE SEQUENCE [LARGE SCALE GENOMIC DNA]</scope>
    <source>
        <strain evidence="7 8">4BY</strain>
    </source>
</reference>
<dbReference type="GO" id="GO:0008234">
    <property type="term" value="F:cysteine-type peptidase activity"/>
    <property type="evidence" value="ECO:0007669"/>
    <property type="project" value="UniProtKB-KW"/>
</dbReference>
<dbReference type="eggNOG" id="COG0791">
    <property type="taxonomic scope" value="Bacteria"/>
</dbReference>
<dbReference type="RefSeq" id="WP_051759979.1">
    <property type="nucleotide sequence ID" value="NZ_JNFF01000072.1"/>
</dbReference>
<dbReference type="SUPFAM" id="SSF54001">
    <property type="entry name" value="Cysteine proteinases"/>
    <property type="match status" value="1"/>
</dbReference>
<dbReference type="Proteomes" id="UP000028007">
    <property type="component" value="Unassembled WGS sequence"/>
</dbReference>
<accession>A0A081PFJ4</accession>
<keyword evidence="5" id="KW-0732">Signal</keyword>
<dbReference type="PANTHER" id="PTHR47053:SF1">
    <property type="entry name" value="MUREIN DD-ENDOPEPTIDASE MEPH-RELATED"/>
    <property type="match status" value="1"/>
</dbReference>
<evidence type="ECO:0000256" key="2">
    <source>
        <dbReference type="ARBA" id="ARBA00022670"/>
    </source>
</evidence>
<evidence type="ECO:0000256" key="3">
    <source>
        <dbReference type="ARBA" id="ARBA00022801"/>
    </source>
</evidence>
<keyword evidence="3" id="KW-0378">Hydrolase</keyword>
<dbReference type="PROSITE" id="PS51935">
    <property type="entry name" value="NLPC_P60"/>
    <property type="match status" value="1"/>
</dbReference>
<sequence length="411" mass="45347">MKYSNILMVLLLGGSLNALAFQSPDSTQYFQVRQLTENTGKLLVPDKRTDVFQYELEGTNPVTINLETTIAGATTALQAAYNQAGLRTIIKQTLLPLAEPGAVTRGVVKLSVGNNRKTPDHAAEMVTQTILGTPLQILKKQRGYSLVRSPDNYISWLENESIALMDDARFKEWEQEKKIVYIADNGFSYTEPDEKSLRVSDLVKGNILSITGKKGKYYHILYPDGRAGYIHTKDAVDYNKWLRRPNPTADQILETAKLFVGVPYLWGGTSIKGVDCSGFTKSAYFLNGIVLPRDASQQALVGEAVDIYEADTVNLQKSLQNLKAGDLLFFASSKGRVANPRITHTAIYIGEGVFIQAAGLVRINSMIPSAADYADFQSRTLVSARRMLTAVGSAQVSRVEDNPFYQNTGKK</sequence>
<feature type="chain" id="PRO_5001761710" description="NlpC/P60 domain-containing protein" evidence="5">
    <location>
        <begin position="21"/>
        <end position="411"/>
    </location>
</feature>
<dbReference type="InterPro" id="IPR038765">
    <property type="entry name" value="Papain-like_cys_pep_sf"/>
</dbReference>
<dbReference type="InterPro" id="IPR000064">
    <property type="entry name" value="NLP_P60_dom"/>
</dbReference>
<dbReference type="EMBL" id="JNFF01000072">
    <property type="protein sequence ID" value="KEQ29467.1"/>
    <property type="molecule type" value="Genomic_DNA"/>
</dbReference>
<comment type="caution">
    <text evidence="7">The sequence shown here is derived from an EMBL/GenBank/DDBJ whole genome shotgun (WGS) entry which is preliminary data.</text>
</comment>
<gene>
    <name evidence="7" type="ORF">N180_03670</name>
</gene>
<dbReference type="Gene3D" id="3.90.1720.10">
    <property type="entry name" value="endopeptidase domain like (from Nostoc punctiforme)"/>
    <property type="match status" value="1"/>
</dbReference>
<dbReference type="AlphaFoldDB" id="A0A081PFJ4"/>
<dbReference type="Pfam" id="PF18348">
    <property type="entry name" value="SH3_16"/>
    <property type="match status" value="1"/>
</dbReference>
<evidence type="ECO:0000256" key="1">
    <source>
        <dbReference type="ARBA" id="ARBA00007074"/>
    </source>
</evidence>
<feature type="signal peptide" evidence="5">
    <location>
        <begin position="1"/>
        <end position="20"/>
    </location>
</feature>
<dbReference type="InterPro" id="IPR051202">
    <property type="entry name" value="Peptidase_C40"/>
</dbReference>
<dbReference type="OrthoDB" id="9813368at2"/>
<evidence type="ECO:0000313" key="7">
    <source>
        <dbReference type="EMBL" id="KEQ29467.1"/>
    </source>
</evidence>
<name>A0A081PFJ4_9SPHI</name>
<dbReference type="PANTHER" id="PTHR47053">
    <property type="entry name" value="MUREIN DD-ENDOPEPTIDASE MEPH-RELATED"/>
    <property type="match status" value="1"/>
</dbReference>
<keyword evidence="4" id="KW-0788">Thiol protease</keyword>
<dbReference type="Gene3D" id="2.30.30.40">
    <property type="entry name" value="SH3 Domains"/>
    <property type="match status" value="2"/>
</dbReference>
<dbReference type="InterPro" id="IPR041382">
    <property type="entry name" value="SH3_16"/>
</dbReference>
<protein>
    <recommendedName>
        <fullName evidence="6">NlpC/P60 domain-containing protein</fullName>
    </recommendedName>
</protein>
<proteinExistence type="inferred from homology"/>